<protein>
    <submittedName>
        <fullName evidence="1">Uncharacterized protein</fullName>
    </submittedName>
</protein>
<organism evidence="1 2">
    <name type="scientific">Lactococcus garvieae</name>
    <dbReference type="NCBI Taxonomy" id="1363"/>
    <lineage>
        <taxon>Bacteria</taxon>
        <taxon>Bacillati</taxon>
        <taxon>Bacillota</taxon>
        <taxon>Bacilli</taxon>
        <taxon>Lactobacillales</taxon>
        <taxon>Streptococcaceae</taxon>
        <taxon>Lactococcus</taxon>
    </lineage>
</organism>
<sequence length="151" mass="18077">MDTTVKKFFYEIQQSMGSSDMDKLSQLLTLPFFNKYKKSKNKLFLNNDKIHIENIELQKITNYKITKKGFSVDVLFTAVTHTKYDKNTVYWRARHNYAVLFPNKKIGQDTTYKQCFKQKWFFIYETQILKVKKIKGIYLKKIPIAEKSYKS</sequence>
<evidence type="ECO:0000313" key="2">
    <source>
        <dbReference type="Proteomes" id="UP001164042"/>
    </source>
</evidence>
<reference evidence="1" key="1">
    <citation type="submission" date="2022-10" db="EMBL/GenBank/DDBJ databases">
        <title>Genome assembly of Lactococcus garvieae isolates from cricket gut.</title>
        <authorList>
            <person name="Luecke A.R."/>
            <person name="Brown A.M.V."/>
            <person name="Wakeman C.A."/>
        </authorList>
    </citation>
    <scope>NUCLEOTIDE SEQUENCE</scope>
    <source>
        <strain evidence="1">Alexii-11_2</strain>
    </source>
</reference>
<proteinExistence type="predicted"/>
<name>A0AA46YTD5_9LACT</name>
<accession>A0AA46YTD5</accession>
<dbReference type="AlphaFoldDB" id="A0AA46YTD5"/>
<gene>
    <name evidence="1" type="ORF">OF801_00185</name>
</gene>
<evidence type="ECO:0000313" key="1">
    <source>
        <dbReference type="EMBL" id="UYT10391.1"/>
    </source>
</evidence>
<dbReference type="Proteomes" id="UP001164042">
    <property type="component" value="Chromosome"/>
</dbReference>
<dbReference type="EMBL" id="CP109635">
    <property type="protein sequence ID" value="UYT10391.1"/>
    <property type="molecule type" value="Genomic_DNA"/>
</dbReference>
<dbReference type="RefSeq" id="WP_264308238.1">
    <property type="nucleotide sequence ID" value="NZ_CP109635.1"/>
</dbReference>